<dbReference type="GO" id="GO:0016020">
    <property type="term" value="C:membrane"/>
    <property type="evidence" value="ECO:0007669"/>
    <property type="project" value="UniProtKB-SubCell"/>
</dbReference>
<keyword evidence="8" id="KW-0443">Lipid metabolism</keyword>
<accession>A0AAV1IHY9</accession>
<evidence type="ECO:0000256" key="13">
    <source>
        <dbReference type="SAM" id="MobiDB-lite"/>
    </source>
</evidence>
<comment type="caution">
    <text evidence="15">The sequence shown here is derived from an EMBL/GenBank/DDBJ whole genome shotgun (WGS) entry which is preliminary data.</text>
</comment>
<feature type="transmembrane region" description="Helical" evidence="14">
    <location>
        <begin position="310"/>
        <end position="331"/>
    </location>
</feature>
<feature type="transmembrane region" description="Helical" evidence="14">
    <location>
        <begin position="119"/>
        <end position="138"/>
    </location>
</feature>
<feature type="transmembrane region" description="Helical" evidence="14">
    <location>
        <begin position="170"/>
        <end position="190"/>
    </location>
</feature>
<comment type="subcellular location">
    <subcellularLocation>
        <location evidence="1">Membrane</location>
        <topology evidence="1">Multi-pass membrane protein</topology>
    </subcellularLocation>
</comment>
<feature type="region of interest" description="Disordered" evidence="13">
    <location>
        <begin position="1"/>
        <end position="45"/>
    </location>
</feature>
<keyword evidence="11" id="KW-1208">Phospholipid metabolism</keyword>
<comment type="similarity">
    <text evidence="2">Belongs to the GPC1 family.</text>
</comment>
<feature type="transmembrane region" description="Helical" evidence="14">
    <location>
        <begin position="145"/>
        <end position="164"/>
    </location>
</feature>
<dbReference type="GO" id="GO:0016746">
    <property type="term" value="F:acyltransferase activity"/>
    <property type="evidence" value="ECO:0007669"/>
    <property type="project" value="UniProtKB-KW"/>
</dbReference>
<dbReference type="GO" id="GO:0006656">
    <property type="term" value="P:phosphatidylcholine biosynthetic process"/>
    <property type="evidence" value="ECO:0007669"/>
    <property type="project" value="TreeGrafter"/>
</dbReference>
<evidence type="ECO:0000256" key="12">
    <source>
        <dbReference type="ARBA" id="ARBA00023315"/>
    </source>
</evidence>
<dbReference type="InterPro" id="IPR021261">
    <property type="entry name" value="GPCAT"/>
</dbReference>
<keyword evidence="6 14" id="KW-0812">Transmembrane</keyword>
<reference evidence="15 16" key="1">
    <citation type="submission" date="2023-10" db="EMBL/GenBank/DDBJ databases">
        <authorList>
            <person name="Maclean D."/>
            <person name="Macfadyen A."/>
        </authorList>
    </citation>
    <scope>NUCLEOTIDE SEQUENCE [LARGE SCALE GENOMIC DNA]</scope>
</reference>
<dbReference type="EMBL" id="CAUYUE010000016">
    <property type="protein sequence ID" value="CAK0786963.1"/>
    <property type="molecule type" value="Genomic_DNA"/>
</dbReference>
<evidence type="ECO:0000313" key="15">
    <source>
        <dbReference type="EMBL" id="CAK0786963.1"/>
    </source>
</evidence>
<keyword evidence="5" id="KW-0808">Transferase</keyword>
<evidence type="ECO:0000313" key="16">
    <source>
        <dbReference type="Proteomes" id="UP001314263"/>
    </source>
</evidence>
<evidence type="ECO:0000256" key="8">
    <source>
        <dbReference type="ARBA" id="ARBA00023098"/>
    </source>
</evidence>
<name>A0AAV1IHY9_9CHLO</name>
<evidence type="ECO:0000256" key="5">
    <source>
        <dbReference type="ARBA" id="ARBA00022679"/>
    </source>
</evidence>
<evidence type="ECO:0000256" key="7">
    <source>
        <dbReference type="ARBA" id="ARBA00022989"/>
    </source>
</evidence>
<dbReference type="AlphaFoldDB" id="A0AAV1IHY9"/>
<evidence type="ECO:0000256" key="10">
    <source>
        <dbReference type="ARBA" id="ARBA00023209"/>
    </source>
</evidence>
<feature type="transmembrane region" description="Helical" evidence="14">
    <location>
        <begin position="338"/>
        <end position="357"/>
    </location>
</feature>
<evidence type="ECO:0000256" key="11">
    <source>
        <dbReference type="ARBA" id="ARBA00023264"/>
    </source>
</evidence>
<keyword evidence="10" id="KW-0594">Phospholipid biosynthesis</keyword>
<dbReference type="InterPro" id="IPR033788">
    <property type="entry name" value="VbhA-like"/>
</dbReference>
<keyword evidence="7 14" id="KW-1133">Transmembrane helix</keyword>
<keyword evidence="9 14" id="KW-0472">Membrane</keyword>
<feature type="transmembrane region" description="Helical" evidence="14">
    <location>
        <begin position="245"/>
        <end position="265"/>
    </location>
</feature>
<keyword evidence="12" id="KW-0012">Acyltransferase</keyword>
<evidence type="ECO:0000256" key="1">
    <source>
        <dbReference type="ARBA" id="ARBA00004141"/>
    </source>
</evidence>
<feature type="transmembrane region" description="Helical" evidence="14">
    <location>
        <begin position="96"/>
        <end position="113"/>
    </location>
</feature>
<proteinExistence type="inferred from homology"/>
<evidence type="ECO:0000256" key="6">
    <source>
        <dbReference type="ARBA" id="ARBA00022692"/>
    </source>
</evidence>
<evidence type="ECO:0000256" key="9">
    <source>
        <dbReference type="ARBA" id="ARBA00023136"/>
    </source>
</evidence>
<dbReference type="PANTHER" id="PTHR31201:SF1">
    <property type="entry name" value="GLYCEROPHOSPHOCHOLINE ACYLTRANSFERASE 1"/>
    <property type="match status" value="1"/>
</dbReference>
<evidence type="ECO:0000256" key="14">
    <source>
        <dbReference type="SAM" id="Phobius"/>
    </source>
</evidence>
<organism evidence="15 16">
    <name type="scientific">Coccomyxa viridis</name>
    <dbReference type="NCBI Taxonomy" id="1274662"/>
    <lineage>
        <taxon>Eukaryota</taxon>
        <taxon>Viridiplantae</taxon>
        <taxon>Chlorophyta</taxon>
        <taxon>core chlorophytes</taxon>
        <taxon>Trebouxiophyceae</taxon>
        <taxon>Trebouxiophyceae incertae sedis</taxon>
        <taxon>Coccomyxaceae</taxon>
        <taxon>Coccomyxa</taxon>
    </lineage>
</organism>
<dbReference type="Proteomes" id="UP001314263">
    <property type="component" value="Unassembled WGS sequence"/>
</dbReference>
<protein>
    <recommendedName>
        <fullName evidence="3">Glycerophosphocholine acyltransferase 1</fullName>
    </recommendedName>
</protein>
<dbReference type="Pfam" id="PF10998">
    <property type="entry name" value="DUF2838"/>
    <property type="match status" value="1"/>
</dbReference>
<evidence type="ECO:0000256" key="4">
    <source>
        <dbReference type="ARBA" id="ARBA00022516"/>
    </source>
</evidence>
<dbReference type="PANTHER" id="PTHR31201">
    <property type="entry name" value="OS01G0585100 PROTEIN"/>
    <property type="match status" value="1"/>
</dbReference>
<evidence type="ECO:0000256" key="2">
    <source>
        <dbReference type="ARBA" id="ARBA00006675"/>
    </source>
</evidence>
<keyword evidence="4" id="KW-0444">Lipid biosynthesis</keyword>
<gene>
    <name evidence="15" type="ORF">CVIRNUC_010177</name>
</gene>
<keyword evidence="16" id="KW-1185">Reference proteome</keyword>
<sequence>MAVETDAQSHKRVLAGKQTEGDPLKELSGLAEGLEPSPATKEDLDDYEELEVGNLDFLDTHQLRQRLSENASKVRSRVQQVSQINTPKRIMRRDKLAFVLGTFGSMLSAYWLGKSPATFYRLYTGAAFLLFATRLFVYKSKGWHYYLLDYCYVVHATLLVHLWVFPHSAFLHKIVFAYASGPLAWSILAFRNSLVFHSLDKITSLFLHWFPACVAWTERWHPEIHASHASGKTPEAIKEWDTATVAQLILFPCLPYLLWAILYYIKVFIVSSKKIQERNYETLFRWLTQSNKINIIGRVVLSVPPMWQPLAYMCVHIALTTMTFALCKLWWASYMAHTTFLLFIFAISAWNGASYYFDYFSKHYFEGVNKRS</sequence>
<evidence type="ECO:0000256" key="3">
    <source>
        <dbReference type="ARBA" id="ARBA00019082"/>
    </source>
</evidence>
<dbReference type="CDD" id="cd11586">
    <property type="entry name" value="VbhA_like"/>
    <property type="match status" value="1"/>
</dbReference>